<reference evidence="3" key="1">
    <citation type="submission" date="2017-02" db="UniProtKB">
        <authorList>
            <consortium name="WormBaseParasite"/>
        </authorList>
    </citation>
    <scope>IDENTIFICATION</scope>
</reference>
<organism evidence="3">
    <name type="scientific">Brugia timori</name>
    <dbReference type="NCBI Taxonomy" id="42155"/>
    <lineage>
        <taxon>Eukaryota</taxon>
        <taxon>Metazoa</taxon>
        <taxon>Ecdysozoa</taxon>
        <taxon>Nematoda</taxon>
        <taxon>Chromadorea</taxon>
        <taxon>Rhabditida</taxon>
        <taxon>Spirurina</taxon>
        <taxon>Spiruromorpha</taxon>
        <taxon>Filarioidea</taxon>
        <taxon>Onchocercidae</taxon>
        <taxon>Brugia</taxon>
    </lineage>
</organism>
<reference evidence="1 2" key="2">
    <citation type="submission" date="2018-11" db="EMBL/GenBank/DDBJ databases">
        <authorList>
            <consortium name="Pathogen Informatics"/>
        </authorList>
    </citation>
    <scope>NUCLEOTIDE SEQUENCE [LARGE SCALE GENOMIC DNA]</scope>
</reference>
<gene>
    <name evidence="1" type="ORF">BTMF_LOCUS11882</name>
</gene>
<protein>
    <submittedName>
        <fullName evidence="1 3">Uncharacterized protein</fullName>
    </submittedName>
</protein>
<name>A0A0R3R1J6_9BILA</name>
<proteinExistence type="predicted"/>
<dbReference type="EMBL" id="UZAG01018678">
    <property type="protein sequence ID" value="VDO40633.1"/>
    <property type="molecule type" value="Genomic_DNA"/>
</dbReference>
<dbReference type="WBParaSite" id="BTMF_0001388301-mRNA-1">
    <property type="protein sequence ID" value="BTMF_0001388301-mRNA-1"/>
    <property type="gene ID" value="BTMF_0001388301"/>
</dbReference>
<evidence type="ECO:0000313" key="2">
    <source>
        <dbReference type="Proteomes" id="UP000280834"/>
    </source>
</evidence>
<accession>A0A0R3R1J6</accession>
<evidence type="ECO:0000313" key="3">
    <source>
        <dbReference type="WBParaSite" id="BTMF_0001388301-mRNA-1"/>
    </source>
</evidence>
<dbReference type="AlphaFoldDB" id="A0A0R3R1J6"/>
<sequence length="42" mass="5042">MKKYANVKYIYINISSHHRSTQTCAHIFINIITYGNCWHSFH</sequence>
<dbReference type="Proteomes" id="UP000280834">
    <property type="component" value="Unassembled WGS sequence"/>
</dbReference>
<evidence type="ECO:0000313" key="1">
    <source>
        <dbReference type="EMBL" id="VDO40633.1"/>
    </source>
</evidence>
<keyword evidence="2" id="KW-1185">Reference proteome</keyword>